<keyword evidence="3" id="KW-0443">Lipid metabolism</keyword>
<evidence type="ECO:0000256" key="3">
    <source>
        <dbReference type="ARBA" id="ARBA00023098"/>
    </source>
</evidence>
<dbReference type="PANTHER" id="PTHR43602">
    <property type="match status" value="1"/>
</dbReference>
<evidence type="ECO:0000313" key="5">
    <source>
        <dbReference type="Proteomes" id="UP000316030"/>
    </source>
</evidence>
<organism evidence="4 5">
    <name type="scientific">Thalassovita litoralis</name>
    <dbReference type="NCBI Taxonomy" id="1010611"/>
    <lineage>
        <taxon>Bacteria</taxon>
        <taxon>Pseudomonadati</taxon>
        <taxon>Pseudomonadota</taxon>
        <taxon>Alphaproteobacteria</taxon>
        <taxon>Rhodobacterales</taxon>
        <taxon>Roseobacteraceae</taxon>
        <taxon>Thalassovita</taxon>
    </lineage>
</organism>
<keyword evidence="1" id="KW-0276">Fatty acid metabolism</keyword>
<dbReference type="PANTHER" id="PTHR43602:SF1">
    <property type="entry name" value="ENOYL-COA HYDRATASE DOMAIN-CONTAINING PROTEIN 3, MITOCHONDRIAL"/>
    <property type="match status" value="1"/>
</dbReference>
<dbReference type="InterPro" id="IPR052377">
    <property type="entry name" value="Mitochondrial_ECH-domain"/>
</dbReference>
<dbReference type="GO" id="GO:0006631">
    <property type="term" value="P:fatty acid metabolic process"/>
    <property type="evidence" value="ECO:0007669"/>
    <property type="project" value="UniProtKB-KW"/>
</dbReference>
<dbReference type="RefSeq" id="WP_142494788.1">
    <property type="nucleotide sequence ID" value="NZ_FXTO01000039.1"/>
</dbReference>
<dbReference type="OrthoDB" id="9795613at2"/>
<reference evidence="4 5" key="1">
    <citation type="submission" date="2017-05" db="EMBL/GenBank/DDBJ databases">
        <authorList>
            <person name="Varghese N."/>
            <person name="Submissions S."/>
        </authorList>
    </citation>
    <scope>NUCLEOTIDE SEQUENCE [LARGE SCALE GENOMIC DNA]</scope>
    <source>
        <strain evidence="4 5">DSM 29506</strain>
    </source>
</reference>
<dbReference type="GO" id="GO:0016836">
    <property type="term" value="F:hydro-lyase activity"/>
    <property type="evidence" value="ECO:0007669"/>
    <property type="project" value="TreeGrafter"/>
</dbReference>
<evidence type="ECO:0000256" key="2">
    <source>
        <dbReference type="ARBA" id="ARBA00022946"/>
    </source>
</evidence>
<evidence type="ECO:0000256" key="1">
    <source>
        <dbReference type="ARBA" id="ARBA00022832"/>
    </source>
</evidence>
<name>A0A521FNL9_9RHOB</name>
<dbReference type="Pfam" id="PF00378">
    <property type="entry name" value="ECH_1"/>
    <property type="match status" value="1"/>
</dbReference>
<accession>A0A521FNL9</accession>
<dbReference type="Proteomes" id="UP000316030">
    <property type="component" value="Unassembled WGS sequence"/>
</dbReference>
<keyword evidence="2" id="KW-0809">Transit peptide</keyword>
<keyword evidence="5" id="KW-1185">Reference proteome</keyword>
<sequence>MNQMHKPDLIHAELSDKVLKLTLGAGVAHALSLAVIEELHAHIRSAATDPEVNVIVIHGPGKIFCAGHDLKEIAAHRADADDGLAYLTDLFEKCGAMMQDITNSPKPTIALVEGIATAGGLQLVAACDLAYASEAATFCLPGVNNGGFCTTPAVAVSRNMSRKHIMELALSGTPFDAQWALSTGVINRILPADQVIDFTMDYARKLATRHNKAIADGKRALYTHLELPLDQAYDLATKVMIGHFMDPFRIQAEKSR</sequence>
<dbReference type="SUPFAM" id="SSF52096">
    <property type="entry name" value="ClpP/crotonase"/>
    <property type="match status" value="1"/>
</dbReference>
<dbReference type="EMBL" id="FXTO01000039">
    <property type="protein sequence ID" value="SMO97803.1"/>
    <property type="molecule type" value="Genomic_DNA"/>
</dbReference>
<dbReference type="AlphaFoldDB" id="A0A521FNL9"/>
<gene>
    <name evidence="4" type="ORF">SAMN06265173_13910</name>
</gene>
<proteinExistence type="predicted"/>
<dbReference type="CDD" id="cd06558">
    <property type="entry name" value="crotonase-like"/>
    <property type="match status" value="1"/>
</dbReference>
<dbReference type="InterPro" id="IPR001753">
    <property type="entry name" value="Enoyl-CoA_hydra/iso"/>
</dbReference>
<dbReference type="Gene3D" id="1.10.287.2460">
    <property type="match status" value="1"/>
</dbReference>
<evidence type="ECO:0000313" key="4">
    <source>
        <dbReference type="EMBL" id="SMO97803.1"/>
    </source>
</evidence>
<protein>
    <submittedName>
        <fullName evidence="4">Enoyl-CoA hydratase/carnithine racemase</fullName>
    </submittedName>
</protein>
<dbReference type="Gene3D" id="3.90.226.10">
    <property type="entry name" value="2-enoyl-CoA Hydratase, Chain A, domain 1"/>
    <property type="match status" value="1"/>
</dbReference>
<dbReference type="InterPro" id="IPR029045">
    <property type="entry name" value="ClpP/crotonase-like_dom_sf"/>
</dbReference>